<evidence type="ECO:0000313" key="2">
    <source>
        <dbReference type="EMBL" id="CAB0039088.1"/>
    </source>
</evidence>
<dbReference type="InterPro" id="IPR036388">
    <property type="entry name" value="WH-like_DNA-bd_sf"/>
</dbReference>
<organism evidence="2 3">
    <name type="scientific">Trichogramma brassicae</name>
    <dbReference type="NCBI Taxonomy" id="86971"/>
    <lineage>
        <taxon>Eukaryota</taxon>
        <taxon>Metazoa</taxon>
        <taxon>Ecdysozoa</taxon>
        <taxon>Arthropoda</taxon>
        <taxon>Hexapoda</taxon>
        <taxon>Insecta</taxon>
        <taxon>Pterygota</taxon>
        <taxon>Neoptera</taxon>
        <taxon>Endopterygota</taxon>
        <taxon>Hymenoptera</taxon>
        <taxon>Apocrita</taxon>
        <taxon>Proctotrupomorpha</taxon>
        <taxon>Chalcidoidea</taxon>
        <taxon>Trichogrammatidae</taxon>
        <taxon>Trichogramma</taxon>
    </lineage>
</organism>
<dbReference type="GO" id="GO:0071897">
    <property type="term" value="P:DNA biosynthetic process"/>
    <property type="evidence" value="ECO:0007669"/>
    <property type="project" value="UniProtKB-ARBA"/>
</dbReference>
<feature type="compositionally biased region" description="Low complexity" evidence="1">
    <location>
        <begin position="440"/>
        <end position="451"/>
    </location>
</feature>
<keyword evidence="3" id="KW-1185">Reference proteome</keyword>
<dbReference type="Proteomes" id="UP000479190">
    <property type="component" value="Unassembled WGS sequence"/>
</dbReference>
<name>A0A6H5ITA4_9HYME</name>
<dbReference type="Gene3D" id="1.10.10.10">
    <property type="entry name" value="Winged helix-like DNA-binding domain superfamily/Winged helix DNA-binding domain"/>
    <property type="match status" value="1"/>
</dbReference>
<sequence>MALVSHWGKMAQRSDLSQTSIIKSRKDLLDLLSSPDKVTSDIVLVSDETIYAQWKYKEEAEVSTAYTNVVLASYTTAQARIVLYEYLEKLNKRVLYFDTDSCIYVSTSNEDEYEPPLGSALGAMTDELAEYGKDTYIRSFVSGGPKFYAYEAYTPGTNDINYCCKIKGISLNYENSKKINYDSVKQMILKLYDDDDDDDDDGDNSITVNFRSIRRTKTHEVTELLQEMSRTTTRTPTRWITRRCESSQDLCLYLKLSTPFLKIIDTLHRSRQFDQHLLYYPATNSYTSIATSVYRHSSAIRRLLFCASLREEITADEEAANGPDDASPPTYESLFRPQFSENTISAANSVREAEKPSGSISKPVALEESEMQDKSPIEVIPTPTSPGAKASSPEIEKLPIESIHPSNIGPEEVQTPASSESEASSNSMKRPTSINGELQSPASPEPEASSSSMTLYGYYEERCRAAIVERMASDEEMSACMRYIHVIFLKELKAYGMDYLLYHVKGLHKTEKSNNKISKILGVSRCTVDYNVKKFKETDSIVNRRGKTRKKTSEAEDKFICNVSLRDRKLTAPDIAANQPSSQILSTLISLLHMFYVLMEPFSLLVAKISSFLGTDLYRACGAPLIALALRRHESAVCTCVCERRMEILGPLRASSETSLRALPFAYTKSLRHSRKLMRSCAERIVDRRHVSMAGVTSLATRSSDRRRVSSITCTCSHCCCSRCHLETPTSSAVVTPMRDRASAATVFSVPGKNSNTAKEPAIDLNYSKCHTDQTPTEPALPERQRSNNPSYTPLKVLYPRHASIHQIVYPNCLI</sequence>
<dbReference type="InterPro" id="IPR043502">
    <property type="entry name" value="DNA/RNA_pol_sf"/>
</dbReference>
<dbReference type="EMBL" id="CADCXV010000939">
    <property type="protein sequence ID" value="CAB0039088.1"/>
    <property type="molecule type" value="Genomic_DNA"/>
</dbReference>
<feature type="compositionally biased region" description="Low complexity" evidence="1">
    <location>
        <begin position="417"/>
        <end position="427"/>
    </location>
</feature>
<reference evidence="2 3" key="1">
    <citation type="submission" date="2020-02" db="EMBL/GenBank/DDBJ databases">
        <authorList>
            <person name="Ferguson B K."/>
        </authorList>
    </citation>
    <scope>NUCLEOTIDE SEQUENCE [LARGE SCALE GENOMIC DNA]</scope>
</reference>
<dbReference type="OrthoDB" id="6119432at2759"/>
<dbReference type="AlphaFoldDB" id="A0A6H5ITA4"/>
<gene>
    <name evidence="2" type="ORF">TBRA_LOCUS10847</name>
</gene>
<evidence type="ECO:0000313" key="3">
    <source>
        <dbReference type="Proteomes" id="UP000479190"/>
    </source>
</evidence>
<dbReference type="Gene3D" id="3.90.1600.10">
    <property type="entry name" value="Palm domain of DNA polymerase"/>
    <property type="match status" value="1"/>
</dbReference>
<feature type="region of interest" description="Disordered" evidence="1">
    <location>
        <begin position="348"/>
        <end position="451"/>
    </location>
</feature>
<evidence type="ECO:0000256" key="1">
    <source>
        <dbReference type="SAM" id="MobiDB-lite"/>
    </source>
</evidence>
<proteinExistence type="predicted"/>
<feature type="compositionally biased region" description="Polar residues" evidence="1">
    <location>
        <begin position="428"/>
        <end position="438"/>
    </location>
</feature>
<dbReference type="SUPFAM" id="SSF56672">
    <property type="entry name" value="DNA/RNA polymerases"/>
    <property type="match status" value="1"/>
</dbReference>
<dbReference type="PANTHER" id="PTHR33568">
    <property type="entry name" value="DNA POLYMERASE"/>
    <property type="match status" value="1"/>
</dbReference>
<dbReference type="InterPro" id="IPR023211">
    <property type="entry name" value="DNA_pol_palm_dom_sf"/>
</dbReference>
<protein>
    <submittedName>
        <fullName evidence="2">Uncharacterized protein</fullName>
    </submittedName>
</protein>
<dbReference type="PANTHER" id="PTHR33568:SF3">
    <property type="entry name" value="DNA-DIRECTED DNA POLYMERASE"/>
    <property type="match status" value="1"/>
</dbReference>
<accession>A0A6H5ITA4</accession>